<name>A0A0C9UNY2_SPHS4</name>
<comment type="similarity">
    <text evidence="7">Belongs to the chloroperoxidase family.</text>
</comment>
<dbReference type="HOGENOM" id="CLU_1200458_0_0_1"/>
<reference evidence="10 11" key="1">
    <citation type="submission" date="2014-06" db="EMBL/GenBank/DDBJ databases">
        <title>Evolutionary Origins and Diversification of the Mycorrhizal Mutualists.</title>
        <authorList>
            <consortium name="DOE Joint Genome Institute"/>
            <consortium name="Mycorrhizal Genomics Consortium"/>
            <person name="Kohler A."/>
            <person name="Kuo A."/>
            <person name="Nagy L.G."/>
            <person name="Floudas D."/>
            <person name="Copeland A."/>
            <person name="Barry K.W."/>
            <person name="Cichocki N."/>
            <person name="Veneault-Fourrey C."/>
            <person name="LaButti K."/>
            <person name="Lindquist E.A."/>
            <person name="Lipzen A."/>
            <person name="Lundell T."/>
            <person name="Morin E."/>
            <person name="Murat C."/>
            <person name="Riley R."/>
            <person name="Ohm R."/>
            <person name="Sun H."/>
            <person name="Tunlid A."/>
            <person name="Henrissat B."/>
            <person name="Grigoriev I.V."/>
            <person name="Hibbett D.S."/>
            <person name="Martin F."/>
        </authorList>
    </citation>
    <scope>NUCLEOTIDE SEQUENCE [LARGE SCALE GENOMIC DNA]</scope>
    <source>
        <strain evidence="10 11">SS14</strain>
    </source>
</reference>
<protein>
    <recommendedName>
        <fullName evidence="9">Heme haloperoxidase family profile domain-containing protein</fullName>
    </recommendedName>
</protein>
<proteinExistence type="inferred from homology"/>
<dbReference type="Gene3D" id="1.10.489.10">
    <property type="entry name" value="Chloroperoxidase-like"/>
    <property type="match status" value="1"/>
</dbReference>
<comment type="cofactor">
    <cofactor evidence="1">
        <name>heme b</name>
        <dbReference type="ChEBI" id="CHEBI:60344"/>
    </cofactor>
</comment>
<evidence type="ECO:0000259" key="9">
    <source>
        <dbReference type="PROSITE" id="PS51405"/>
    </source>
</evidence>
<dbReference type="PROSITE" id="PS51405">
    <property type="entry name" value="HEME_HALOPEROXIDASE"/>
    <property type="match status" value="1"/>
</dbReference>
<organism evidence="10 11">
    <name type="scientific">Sphaerobolus stellatus (strain SS14)</name>
    <dbReference type="NCBI Taxonomy" id="990650"/>
    <lineage>
        <taxon>Eukaryota</taxon>
        <taxon>Fungi</taxon>
        <taxon>Dikarya</taxon>
        <taxon>Basidiomycota</taxon>
        <taxon>Agaricomycotina</taxon>
        <taxon>Agaricomycetes</taxon>
        <taxon>Phallomycetidae</taxon>
        <taxon>Geastrales</taxon>
        <taxon>Sphaerobolaceae</taxon>
        <taxon>Sphaerobolus</taxon>
    </lineage>
</organism>
<accession>A0A0C9UNY2</accession>
<dbReference type="PANTHER" id="PTHR33577">
    <property type="entry name" value="STERIGMATOCYSTIN BIOSYNTHESIS PEROXIDASE STCC-RELATED"/>
    <property type="match status" value="1"/>
</dbReference>
<keyword evidence="6" id="KW-0408">Iron</keyword>
<evidence type="ECO:0000256" key="8">
    <source>
        <dbReference type="SAM" id="MobiDB-lite"/>
    </source>
</evidence>
<feature type="compositionally biased region" description="Polar residues" evidence="8">
    <location>
        <begin position="205"/>
        <end position="220"/>
    </location>
</feature>
<evidence type="ECO:0000256" key="5">
    <source>
        <dbReference type="ARBA" id="ARBA00023002"/>
    </source>
</evidence>
<evidence type="ECO:0000256" key="6">
    <source>
        <dbReference type="ARBA" id="ARBA00023004"/>
    </source>
</evidence>
<dbReference type="OrthoDB" id="2542103at2759"/>
<dbReference type="EMBL" id="KN837258">
    <property type="protein sequence ID" value="KIJ30597.1"/>
    <property type="molecule type" value="Genomic_DNA"/>
</dbReference>
<keyword evidence="4" id="KW-0479">Metal-binding</keyword>
<feature type="domain" description="Heme haloperoxidase family profile" evidence="9">
    <location>
        <begin position="1"/>
        <end position="166"/>
    </location>
</feature>
<keyword evidence="3" id="KW-0349">Heme</keyword>
<keyword evidence="11" id="KW-1185">Reference proteome</keyword>
<evidence type="ECO:0000256" key="4">
    <source>
        <dbReference type="ARBA" id="ARBA00022723"/>
    </source>
</evidence>
<evidence type="ECO:0000313" key="10">
    <source>
        <dbReference type="EMBL" id="KIJ30597.1"/>
    </source>
</evidence>
<dbReference type="AlphaFoldDB" id="A0A0C9UNY2"/>
<feature type="region of interest" description="Disordered" evidence="8">
    <location>
        <begin position="183"/>
        <end position="231"/>
    </location>
</feature>
<gene>
    <name evidence="10" type="ORF">M422DRAFT_783938</name>
</gene>
<dbReference type="Pfam" id="PF01328">
    <property type="entry name" value="Peroxidase_2"/>
    <property type="match status" value="1"/>
</dbReference>
<sequence length="231" mass="25658">MEGLNLGNDFAKCLAYQVFLMNVNPITYLISLGFKSSLTGQDFPRPAQVGRLGQHGTFEDASMTRIDAHFGDQTLFSETLFQTFIATSGNSVSTVRLTSLPTTEIRHDRLVDSIKTNPELFVDGRLNNRRLDLDIARGFFQTQKMPADFHRQPAPVSFEIIEPLVSQIFNKFPFTSGAKHGKNSYITLPKIPARPPYRSRPVPQPNRSPQADASSSTIAPGSTPMASRRLT</sequence>
<keyword evidence="5" id="KW-0560">Oxidoreductase</keyword>
<dbReference type="PANTHER" id="PTHR33577:SF9">
    <property type="entry name" value="PEROXIDASE STCC"/>
    <property type="match status" value="1"/>
</dbReference>
<dbReference type="InterPro" id="IPR036851">
    <property type="entry name" value="Chloroperoxidase-like_sf"/>
</dbReference>
<evidence type="ECO:0000256" key="1">
    <source>
        <dbReference type="ARBA" id="ARBA00001970"/>
    </source>
</evidence>
<dbReference type="InterPro" id="IPR000028">
    <property type="entry name" value="Chloroperoxidase"/>
</dbReference>
<evidence type="ECO:0000256" key="2">
    <source>
        <dbReference type="ARBA" id="ARBA00022559"/>
    </source>
</evidence>
<keyword evidence="2" id="KW-0575">Peroxidase</keyword>
<dbReference type="GO" id="GO:0004601">
    <property type="term" value="F:peroxidase activity"/>
    <property type="evidence" value="ECO:0007669"/>
    <property type="project" value="UniProtKB-KW"/>
</dbReference>
<evidence type="ECO:0000256" key="7">
    <source>
        <dbReference type="ARBA" id="ARBA00025795"/>
    </source>
</evidence>
<evidence type="ECO:0000313" key="11">
    <source>
        <dbReference type="Proteomes" id="UP000054279"/>
    </source>
</evidence>
<dbReference type="Proteomes" id="UP000054279">
    <property type="component" value="Unassembled WGS sequence"/>
</dbReference>
<dbReference type="GO" id="GO:0046872">
    <property type="term" value="F:metal ion binding"/>
    <property type="evidence" value="ECO:0007669"/>
    <property type="project" value="UniProtKB-KW"/>
</dbReference>
<evidence type="ECO:0000256" key="3">
    <source>
        <dbReference type="ARBA" id="ARBA00022617"/>
    </source>
</evidence>